<evidence type="ECO:0000256" key="1">
    <source>
        <dbReference type="SAM" id="MobiDB-lite"/>
    </source>
</evidence>
<evidence type="ECO:0000313" key="4">
    <source>
        <dbReference type="Proteomes" id="UP000469292"/>
    </source>
</evidence>
<sequence length="253" mass="28307">MSEQVAYRTLQRDDYPTLTTLIQNAWHANEDCSDEQAHRIAEADLEYCLARTTTARVATIHDSVIGVILGRIDSRETRRGSYNKHHRHVGTLLFPLHFSKTGRKLVDRLKAEHEADRRMLEKAKREGAAYDAEIVLFIVDPAYRGQGIGGQLFDWMLGEFKAAGVKNYFLMTDTTSDFAFYDHQGMNLAQQGTLAYGAADDDEMNAQPDPGSSAAPAPQLAAENLDLDQHLRVLMYDDETDFSNEGVNPLGRG</sequence>
<dbReference type="InterPro" id="IPR000182">
    <property type="entry name" value="GNAT_dom"/>
</dbReference>
<feature type="domain" description="N-acetyltransferase" evidence="2">
    <location>
        <begin position="5"/>
        <end position="207"/>
    </location>
</feature>
<dbReference type="PROSITE" id="PS51186">
    <property type="entry name" value="GNAT"/>
    <property type="match status" value="1"/>
</dbReference>
<dbReference type="Gene3D" id="3.40.630.30">
    <property type="match status" value="1"/>
</dbReference>
<proteinExistence type="predicted"/>
<dbReference type="CDD" id="cd04301">
    <property type="entry name" value="NAT_SF"/>
    <property type="match status" value="1"/>
</dbReference>
<keyword evidence="3" id="KW-0808">Transferase</keyword>
<reference evidence="3 4" key="1">
    <citation type="submission" date="2019-09" db="EMBL/GenBank/DDBJ databases">
        <title>Phylogenetic characterization of a novel taxon of the genus Bifidobacterium: Bifidobacterium choloepi sp. nov.</title>
        <authorList>
            <person name="Modesto M."/>
            <person name="Satti M."/>
        </authorList>
    </citation>
    <scope>NUCLEOTIDE SEQUENCE [LARGE SCALE GENOMIC DNA]</scope>
    <source>
        <strain evidence="3 4">BRDM6</strain>
    </source>
</reference>
<comment type="caution">
    <text evidence="3">The sequence shown here is derived from an EMBL/GenBank/DDBJ whole genome shotgun (WGS) entry which is preliminary data.</text>
</comment>
<dbReference type="RefSeq" id="WP_163227793.1">
    <property type="nucleotide sequence ID" value="NZ_VYSG01000002.1"/>
</dbReference>
<dbReference type="InterPro" id="IPR016181">
    <property type="entry name" value="Acyl_CoA_acyltransferase"/>
</dbReference>
<feature type="region of interest" description="Disordered" evidence="1">
    <location>
        <begin position="200"/>
        <end position="221"/>
    </location>
</feature>
<gene>
    <name evidence="3" type="ORF">F6S87_06285</name>
</gene>
<dbReference type="EMBL" id="VYSG01000002">
    <property type="protein sequence ID" value="NEG70203.1"/>
    <property type="molecule type" value="Genomic_DNA"/>
</dbReference>
<dbReference type="Pfam" id="PF00583">
    <property type="entry name" value="Acetyltransf_1"/>
    <property type="match status" value="1"/>
</dbReference>
<dbReference type="SUPFAM" id="SSF55729">
    <property type="entry name" value="Acyl-CoA N-acyltransferases (Nat)"/>
    <property type="match status" value="1"/>
</dbReference>
<keyword evidence="4" id="KW-1185">Reference proteome</keyword>
<dbReference type="Proteomes" id="UP000469292">
    <property type="component" value="Unassembled WGS sequence"/>
</dbReference>
<evidence type="ECO:0000259" key="2">
    <source>
        <dbReference type="PROSITE" id="PS51186"/>
    </source>
</evidence>
<organism evidence="3 4">
    <name type="scientific">Bifidobacterium choloepi</name>
    <dbReference type="NCBI Taxonomy" id="2614131"/>
    <lineage>
        <taxon>Bacteria</taxon>
        <taxon>Bacillati</taxon>
        <taxon>Actinomycetota</taxon>
        <taxon>Actinomycetes</taxon>
        <taxon>Bifidobacteriales</taxon>
        <taxon>Bifidobacteriaceae</taxon>
        <taxon>Bifidobacterium</taxon>
    </lineage>
</organism>
<dbReference type="GO" id="GO:0016747">
    <property type="term" value="F:acyltransferase activity, transferring groups other than amino-acyl groups"/>
    <property type="evidence" value="ECO:0007669"/>
    <property type="project" value="InterPro"/>
</dbReference>
<evidence type="ECO:0000313" key="3">
    <source>
        <dbReference type="EMBL" id="NEG70203.1"/>
    </source>
</evidence>
<dbReference type="AlphaFoldDB" id="A0A6I5NIK9"/>
<accession>A0A6I5NIK9</accession>
<name>A0A6I5NIK9_9BIFI</name>
<protein>
    <submittedName>
        <fullName evidence="3">GNAT family N-acetyltransferase</fullName>
    </submittedName>
</protein>